<reference evidence="3" key="1">
    <citation type="submission" date="2015-06" db="EMBL/GenBank/DDBJ databases">
        <authorList>
            <person name="Hoefler B.C."/>
            <person name="Straight P.D."/>
        </authorList>
    </citation>
    <scope>NUCLEOTIDE SEQUENCE</scope>
</reference>
<dbReference type="GO" id="GO:0042626">
    <property type="term" value="F:ATPase-coupled transmembrane transporter activity"/>
    <property type="evidence" value="ECO:0007669"/>
    <property type="project" value="TreeGrafter"/>
</dbReference>
<evidence type="ECO:0000256" key="2">
    <source>
        <dbReference type="ARBA" id="ARBA00022840"/>
    </source>
</evidence>
<dbReference type="Gene3D" id="3.40.50.300">
    <property type="entry name" value="P-loop containing nucleotide triphosphate hydrolases"/>
    <property type="match status" value="1"/>
</dbReference>
<gene>
    <name evidence="3" type="primary">abcC12</name>
    <name evidence="3" type="ORF">c3_g1_i3</name>
</gene>
<dbReference type="GO" id="GO:0005524">
    <property type="term" value="F:ATP binding"/>
    <property type="evidence" value="ECO:0007669"/>
    <property type="project" value="UniProtKB-KW"/>
</dbReference>
<sequence>MWIQSKFTSLKQLLAVILIYSLNLFQRTDMLIQETIHTNFEHCTVLTIAHRLNTVMDNDKVMVIDAGHLVEFGHPYDLLRDTNGFLYKLVQNTGRLSAEILHRVAEKSYIKRVGKRE</sequence>
<dbReference type="AlphaFoldDB" id="A0A0K8WKU3"/>
<dbReference type="GO" id="GO:0016020">
    <property type="term" value="C:membrane"/>
    <property type="evidence" value="ECO:0007669"/>
    <property type="project" value="TreeGrafter"/>
</dbReference>
<name>A0A0K8WKU3_BACLA</name>
<dbReference type="InterPro" id="IPR027417">
    <property type="entry name" value="P-loop_NTPase"/>
</dbReference>
<organism evidence="3">
    <name type="scientific">Bactrocera latifrons</name>
    <name type="common">Malaysian fruit fly</name>
    <name type="synonym">Chaetodacus latifrons</name>
    <dbReference type="NCBI Taxonomy" id="174628"/>
    <lineage>
        <taxon>Eukaryota</taxon>
        <taxon>Metazoa</taxon>
        <taxon>Ecdysozoa</taxon>
        <taxon>Arthropoda</taxon>
        <taxon>Hexapoda</taxon>
        <taxon>Insecta</taxon>
        <taxon>Pterygota</taxon>
        <taxon>Neoptera</taxon>
        <taxon>Endopterygota</taxon>
        <taxon>Diptera</taxon>
        <taxon>Brachycera</taxon>
        <taxon>Muscomorpha</taxon>
        <taxon>Tephritoidea</taxon>
        <taxon>Tephritidae</taxon>
        <taxon>Bactrocera</taxon>
        <taxon>Bactrocera</taxon>
    </lineage>
</organism>
<evidence type="ECO:0000313" key="3">
    <source>
        <dbReference type="EMBL" id="JAI51500.1"/>
    </source>
</evidence>
<evidence type="ECO:0000256" key="1">
    <source>
        <dbReference type="ARBA" id="ARBA00022741"/>
    </source>
</evidence>
<dbReference type="PANTHER" id="PTHR24223:SF324">
    <property type="entry name" value="LD17001P"/>
    <property type="match status" value="1"/>
</dbReference>
<accession>A0A0K8WKU3</accession>
<dbReference type="SUPFAM" id="SSF52540">
    <property type="entry name" value="P-loop containing nucleoside triphosphate hydrolases"/>
    <property type="match status" value="1"/>
</dbReference>
<proteinExistence type="predicted"/>
<protein>
    <submittedName>
        <fullName evidence="3">ABC transporter C family member 12</fullName>
    </submittedName>
</protein>
<dbReference type="OrthoDB" id="6500128at2759"/>
<dbReference type="EMBL" id="GDHF01000814">
    <property type="protein sequence ID" value="JAI51500.1"/>
    <property type="molecule type" value="Transcribed_RNA"/>
</dbReference>
<dbReference type="InterPro" id="IPR050173">
    <property type="entry name" value="ABC_transporter_C-like"/>
</dbReference>
<keyword evidence="2" id="KW-0067">ATP-binding</keyword>
<keyword evidence="1" id="KW-0547">Nucleotide-binding</keyword>
<dbReference type="PANTHER" id="PTHR24223">
    <property type="entry name" value="ATP-BINDING CASSETTE SUB-FAMILY C"/>
    <property type="match status" value="1"/>
</dbReference>